<dbReference type="PANTHER" id="PTHR30003:SF0">
    <property type="entry name" value="GLYCOLATE PERMEASE GLCA-RELATED"/>
    <property type="match status" value="1"/>
</dbReference>
<feature type="transmembrane region" description="Helical" evidence="8">
    <location>
        <begin position="129"/>
        <end position="150"/>
    </location>
</feature>
<feature type="transmembrane region" description="Helical" evidence="8">
    <location>
        <begin position="63"/>
        <end position="83"/>
    </location>
</feature>
<comment type="subcellular location">
    <subcellularLocation>
        <location evidence="1 8">Cell membrane</location>
        <topology evidence="1 8">Multi-pass membrane protein</topology>
    </subcellularLocation>
</comment>
<evidence type="ECO:0000256" key="4">
    <source>
        <dbReference type="ARBA" id="ARBA00022475"/>
    </source>
</evidence>
<feature type="transmembrane region" description="Helical" evidence="8">
    <location>
        <begin position="104"/>
        <end position="123"/>
    </location>
</feature>
<evidence type="ECO:0000313" key="10">
    <source>
        <dbReference type="Proteomes" id="UP000000845"/>
    </source>
</evidence>
<feature type="transmembrane region" description="Helical" evidence="8">
    <location>
        <begin position="372"/>
        <end position="388"/>
    </location>
</feature>
<dbReference type="InterPro" id="IPR003804">
    <property type="entry name" value="Lactate_perm"/>
</dbReference>
<feature type="transmembrane region" description="Helical" evidence="8">
    <location>
        <begin position="492"/>
        <end position="513"/>
    </location>
</feature>
<dbReference type="KEGG" id="str:Sterm_3939"/>
<dbReference type="Pfam" id="PF02652">
    <property type="entry name" value="Lactate_perm"/>
    <property type="match status" value="1"/>
</dbReference>
<dbReference type="PANTHER" id="PTHR30003">
    <property type="entry name" value="L-LACTATE PERMEASE"/>
    <property type="match status" value="1"/>
</dbReference>
<comment type="similarity">
    <text evidence="2 8">Belongs to the lactate permease family.</text>
</comment>
<dbReference type="EMBL" id="CP001739">
    <property type="protein sequence ID" value="ACZ10772.1"/>
    <property type="molecule type" value="Genomic_DNA"/>
</dbReference>
<evidence type="ECO:0000313" key="9">
    <source>
        <dbReference type="EMBL" id="ACZ10772.1"/>
    </source>
</evidence>
<feature type="transmembrane region" description="Helical" evidence="8">
    <location>
        <begin position="26"/>
        <end position="43"/>
    </location>
</feature>
<feature type="transmembrane region" description="Helical" evidence="8">
    <location>
        <begin position="180"/>
        <end position="202"/>
    </location>
</feature>
<feature type="transmembrane region" description="Helical" evidence="8">
    <location>
        <begin position="276"/>
        <end position="295"/>
    </location>
</feature>
<keyword evidence="10" id="KW-1185">Reference proteome</keyword>
<feature type="transmembrane region" description="Helical" evidence="8">
    <location>
        <begin position="458"/>
        <end position="480"/>
    </location>
</feature>
<dbReference type="HOGENOM" id="CLU_021628_0_0_0"/>
<dbReference type="GO" id="GO:0005886">
    <property type="term" value="C:plasma membrane"/>
    <property type="evidence" value="ECO:0007669"/>
    <property type="project" value="UniProtKB-SubCell"/>
</dbReference>
<dbReference type="Proteomes" id="UP000000845">
    <property type="component" value="Chromosome"/>
</dbReference>
<evidence type="ECO:0000256" key="6">
    <source>
        <dbReference type="ARBA" id="ARBA00022989"/>
    </source>
</evidence>
<feature type="transmembrane region" description="Helical" evidence="8">
    <location>
        <begin position="408"/>
        <end position="425"/>
    </location>
</feature>
<organism evidence="9 10">
    <name type="scientific">Sebaldella termitidis (strain ATCC 33386 / NCTC 11300)</name>
    <dbReference type="NCBI Taxonomy" id="526218"/>
    <lineage>
        <taxon>Bacteria</taxon>
        <taxon>Fusobacteriati</taxon>
        <taxon>Fusobacteriota</taxon>
        <taxon>Fusobacteriia</taxon>
        <taxon>Fusobacteriales</taxon>
        <taxon>Leptotrichiaceae</taxon>
        <taxon>Sebaldella</taxon>
    </lineage>
</organism>
<feature type="transmembrane region" description="Helical" evidence="8">
    <location>
        <begin position="6"/>
        <end position="21"/>
    </location>
</feature>
<sequence>MIDFILGLLPIILFFSLIVIFKKSTLISSFMSLLAAIILNFINPGWQMSPVGTVLSVIEGFLVALWPIGCIVIAALFCYSLSLETGQINIIKKTLEGISGDRRMQVLLIAWGFGSFMEGVAGYGTSVAIPAGILLVLGFGPLYSALICLISIGGSNSFGSVGIPVIMLANQVKLDYRIMGVNVAVQLLPFIVIIPVILVILAGRRDSKRIRDAFDKKIICVLIACTVAYIPAILTAVFIGPEMPAIIGGVLIMAAVIIMSKLLYKNEENKEKIRFKTALKAFLPYIFMVIFILMVNPANKVLYEFLDKYTTISVNFSAGDNYKVGNGEITYFRIFLSPVIPILLATLAGGLLQGTRVKIIGRTFVWVIKNNIRTLLTIMGIVSLASFMKHSGIIISVADGFTMITGRFYPLIAPFIGAIGTFMTGSNTSANLLFGSLQSVAADNLGINKYWLVASNTVGATLGTMISLQSLSIVAATVGLKGKENIVLKKAVKYSLSLLAVLAVYVYIISLIIKS</sequence>
<keyword evidence="5 8" id="KW-0812">Transmembrane</keyword>
<dbReference type="AlphaFoldDB" id="D1AGQ2"/>
<keyword evidence="7 8" id="KW-0472">Membrane</keyword>
<comment type="function">
    <text evidence="8">Uptake of L-lactate across the membrane. Can also transport D-lactate and glycolate.</text>
</comment>
<evidence type="ECO:0000256" key="5">
    <source>
        <dbReference type="ARBA" id="ARBA00022692"/>
    </source>
</evidence>
<protein>
    <recommendedName>
        <fullName evidence="8">L-lactate permease</fullName>
    </recommendedName>
</protein>
<evidence type="ECO:0000256" key="3">
    <source>
        <dbReference type="ARBA" id="ARBA00022448"/>
    </source>
</evidence>
<reference evidence="10" key="1">
    <citation type="submission" date="2009-09" db="EMBL/GenBank/DDBJ databases">
        <title>The complete chromosome of Sebaldella termitidis ATCC 33386.</title>
        <authorList>
            <consortium name="US DOE Joint Genome Institute (JGI-PGF)"/>
            <person name="Lucas S."/>
            <person name="Copeland A."/>
            <person name="Lapidus A."/>
            <person name="Glavina del Rio T."/>
            <person name="Dalin E."/>
            <person name="Tice H."/>
            <person name="Bruce D."/>
            <person name="Goodwin L."/>
            <person name="Pitluck S."/>
            <person name="Kyrpides N."/>
            <person name="Mavromatis K."/>
            <person name="Ivanova N."/>
            <person name="Mikhailova N."/>
            <person name="Sims D."/>
            <person name="Meincke L."/>
            <person name="Brettin T."/>
            <person name="Detter J.C."/>
            <person name="Han C."/>
            <person name="Larimer F."/>
            <person name="Land M."/>
            <person name="Hauser L."/>
            <person name="Markowitz V."/>
            <person name="Cheng J.F."/>
            <person name="Hugenholtz P."/>
            <person name="Woyke T."/>
            <person name="Wu D."/>
            <person name="Eisen J.A."/>
        </authorList>
    </citation>
    <scope>NUCLEOTIDE SEQUENCE [LARGE SCALE GENOMIC DNA]</scope>
    <source>
        <strain evidence="10">ATCC 33386 / NCTC 11300</strain>
    </source>
</reference>
<feature type="transmembrane region" description="Helical" evidence="8">
    <location>
        <begin position="218"/>
        <end position="239"/>
    </location>
</feature>
<keyword evidence="3 8" id="KW-0813">Transport</keyword>
<feature type="transmembrane region" description="Helical" evidence="8">
    <location>
        <begin position="245"/>
        <end position="264"/>
    </location>
</feature>
<reference evidence="9 10" key="2">
    <citation type="journal article" date="2010" name="Stand. Genomic Sci.">
        <title>Complete genome sequence of Sebaldella termitidis type strain (NCTC 11300).</title>
        <authorList>
            <person name="Harmon-Smith M."/>
            <person name="Celia L."/>
            <person name="Chertkov O."/>
            <person name="Lapidus A."/>
            <person name="Copeland A."/>
            <person name="Glavina Del Rio T."/>
            <person name="Nolan M."/>
            <person name="Lucas S."/>
            <person name="Tice H."/>
            <person name="Cheng J.F."/>
            <person name="Han C."/>
            <person name="Detter J.C."/>
            <person name="Bruce D."/>
            <person name="Goodwin L."/>
            <person name="Pitluck S."/>
            <person name="Pati A."/>
            <person name="Liolios K."/>
            <person name="Ivanova N."/>
            <person name="Mavromatis K."/>
            <person name="Mikhailova N."/>
            <person name="Chen A."/>
            <person name="Palaniappan K."/>
            <person name="Land M."/>
            <person name="Hauser L."/>
            <person name="Chang Y.J."/>
            <person name="Jeffries C.D."/>
            <person name="Brettin T."/>
            <person name="Goker M."/>
            <person name="Beck B."/>
            <person name="Bristow J."/>
            <person name="Eisen J.A."/>
            <person name="Markowitz V."/>
            <person name="Hugenholtz P."/>
            <person name="Kyrpides N.C."/>
            <person name="Klenk H.P."/>
            <person name="Chen F."/>
        </authorList>
    </citation>
    <scope>NUCLEOTIDE SEQUENCE [LARGE SCALE GENOMIC DNA]</scope>
    <source>
        <strain evidence="10">ATCC 33386 / NCTC 11300</strain>
    </source>
</reference>
<evidence type="ECO:0000256" key="2">
    <source>
        <dbReference type="ARBA" id="ARBA00010100"/>
    </source>
</evidence>
<dbReference type="eggNOG" id="COG1620">
    <property type="taxonomic scope" value="Bacteria"/>
</dbReference>
<keyword evidence="6 8" id="KW-1133">Transmembrane helix</keyword>
<accession>D1AGQ2</accession>
<name>D1AGQ2_SEBTE</name>
<dbReference type="STRING" id="526218.Sterm_3939"/>
<gene>
    <name evidence="9" type="ordered locus">Sterm_3939</name>
</gene>
<feature type="transmembrane region" description="Helical" evidence="8">
    <location>
        <begin position="157"/>
        <end position="174"/>
    </location>
</feature>
<proteinExistence type="inferred from homology"/>
<comment type="caution">
    <text evidence="8">Lacks conserved residue(s) required for the propagation of feature annotation.</text>
</comment>
<evidence type="ECO:0000256" key="7">
    <source>
        <dbReference type="ARBA" id="ARBA00023136"/>
    </source>
</evidence>
<dbReference type="GO" id="GO:0015295">
    <property type="term" value="F:solute:proton symporter activity"/>
    <property type="evidence" value="ECO:0007669"/>
    <property type="project" value="TreeGrafter"/>
</dbReference>
<dbReference type="NCBIfam" id="TIGR00795">
    <property type="entry name" value="lctP"/>
    <property type="match status" value="1"/>
</dbReference>
<evidence type="ECO:0000256" key="8">
    <source>
        <dbReference type="RuleBase" id="RU365092"/>
    </source>
</evidence>
<dbReference type="RefSeq" id="WP_012863347.1">
    <property type="nucleotide sequence ID" value="NC_013517.1"/>
</dbReference>
<keyword evidence="4 8" id="KW-1003">Cell membrane</keyword>
<feature type="transmembrane region" description="Helical" evidence="8">
    <location>
        <begin position="331"/>
        <end position="352"/>
    </location>
</feature>
<dbReference type="GO" id="GO:0015129">
    <property type="term" value="F:lactate transmembrane transporter activity"/>
    <property type="evidence" value="ECO:0007669"/>
    <property type="project" value="UniProtKB-UniRule"/>
</dbReference>
<evidence type="ECO:0000256" key="1">
    <source>
        <dbReference type="ARBA" id="ARBA00004651"/>
    </source>
</evidence>